<sequence>MPRGIIPIFTGGMVDHFKRVGTVQFDRASTKGIIFAVSVIMYFFLYLISFRLLEHEQRGLDQEFEEDDRENHERVHASEAEDVQDNHN</sequence>
<dbReference type="OrthoDB" id="387512at2759"/>
<keyword evidence="2" id="KW-0472">Membrane</keyword>
<keyword evidence="4" id="KW-1185">Reference proteome</keyword>
<feature type="transmembrane region" description="Helical" evidence="2">
    <location>
        <begin position="33"/>
        <end position="53"/>
    </location>
</feature>
<protein>
    <submittedName>
        <fullName evidence="3">Uncharacterized protein</fullName>
    </submittedName>
</protein>
<dbReference type="Proteomes" id="UP000006319">
    <property type="component" value="Unassembled WGS sequence"/>
</dbReference>
<proteinExistence type="predicted"/>
<dbReference type="KEGG" id="pcy:PCYB_007490"/>
<accession>K6V3R7</accession>
<name>K6V3R7_PLACD</name>
<feature type="compositionally biased region" description="Basic and acidic residues" evidence="1">
    <location>
        <begin position="69"/>
        <end position="88"/>
    </location>
</feature>
<keyword evidence="2" id="KW-1133">Transmembrane helix</keyword>
<gene>
    <name evidence="3" type="ORF">PCYB_007490</name>
</gene>
<evidence type="ECO:0000313" key="3">
    <source>
        <dbReference type="EMBL" id="GAB70000.1"/>
    </source>
</evidence>
<feature type="region of interest" description="Disordered" evidence="1">
    <location>
        <begin position="61"/>
        <end position="88"/>
    </location>
</feature>
<evidence type="ECO:0000256" key="2">
    <source>
        <dbReference type="SAM" id="Phobius"/>
    </source>
</evidence>
<dbReference type="EMBL" id="DF158434">
    <property type="protein sequence ID" value="GAB70000.1"/>
    <property type="molecule type" value="Genomic_DNA"/>
</dbReference>
<dbReference type="AlphaFoldDB" id="K6V3R7"/>
<reference evidence="3 4" key="1">
    <citation type="journal article" date="2012" name="Nat. Genet.">
        <title>Plasmodium cynomolgi genome sequences provide insight into Plasmodium vivax and the monkey malaria clade.</title>
        <authorList>
            <person name="Tachibana S."/>
            <person name="Sullivan S.A."/>
            <person name="Kawai S."/>
            <person name="Nakamura S."/>
            <person name="Kim H.R."/>
            <person name="Goto N."/>
            <person name="Arisue N."/>
            <person name="Palacpac N.M.Q."/>
            <person name="Honma H."/>
            <person name="Yagi M."/>
            <person name="Tougan T."/>
            <person name="Katakai Y."/>
            <person name="Kaneko O."/>
            <person name="Mita T."/>
            <person name="Kita K."/>
            <person name="Yasutomi Y."/>
            <person name="Sutton P.L."/>
            <person name="Shakhbatyan R."/>
            <person name="Horii T."/>
            <person name="Yasunaga T."/>
            <person name="Barnwell J.W."/>
            <person name="Escalante A.A."/>
            <person name="Carlton J.M."/>
            <person name="Tanabe K."/>
        </authorList>
    </citation>
    <scope>NUCLEOTIDE SEQUENCE [LARGE SCALE GENOMIC DNA]</scope>
    <source>
        <strain evidence="3 4">B</strain>
    </source>
</reference>
<evidence type="ECO:0000256" key="1">
    <source>
        <dbReference type="SAM" id="MobiDB-lite"/>
    </source>
</evidence>
<dbReference type="RefSeq" id="XP_004228215.1">
    <property type="nucleotide sequence ID" value="XM_004228167.1"/>
</dbReference>
<evidence type="ECO:0000313" key="4">
    <source>
        <dbReference type="Proteomes" id="UP000006319"/>
    </source>
</evidence>
<keyword evidence="2" id="KW-0812">Transmembrane</keyword>
<dbReference type="VEuPathDB" id="PlasmoDB:PCYB_007490"/>
<dbReference type="GeneID" id="14696539"/>
<organism evidence="3 4">
    <name type="scientific">Plasmodium cynomolgi (strain B)</name>
    <dbReference type="NCBI Taxonomy" id="1120755"/>
    <lineage>
        <taxon>Eukaryota</taxon>
        <taxon>Sar</taxon>
        <taxon>Alveolata</taxon>
        <taxon>Apicomplexa</taxon>
        <taxon>Aconoidasida</taxon>
        <taxon>Haemosporida</taxon>
        <taxon>Plasmodiidae</taxon>
        <taxon>Plasmodium</taxon>
        <taxon>Plasmodium (Plasmodium)</taxon>
    </lineage>
</organism>